<evidence type="ECO:0000313" key="2">
    <source>
        <dbReference type="Proteomes" id="UP000014400"/>
    </source>
</evidence>
<dbReference type="Proteomes" id="UP000014400">
    <property type="component" value="Unassembled WGS sequence"/>
</dbReference>
<accession>S3BGB8</accession>
<gene>
    <name evidence="1" type="ORF">HMPREF1476_01774</name>
</gene>
<dbReference type="HOGENOM" id="CLU_1524372_0_0_4"/>
<evidence type="ECO:0000313" key="1">
    <source>
        <dbReference type="EMBL" id="EPD98390.1"/>
    </source>
</evidence>
<reference evidence="1 2" key="1">
    <citation type="submission" date="2013-04" db="EMBL/GenBank/DDBJ databases">
        <title>The Genome Sequence of Sutterella wadsworthensis HGA0223.</title>
        <authorList>
            <consortium name="The Broad Institute Genomics Platform"/>
            <person name="Earl A."/>
            <person name="Ward D."/>
            <person name="Feldgarden M."/>
            <person name="Gevers D."/>
            <person name="Schmidt T.M."/>
            <person name="Dover J."/>
            <person name="Dai D."/>
            <person name="Walker B."/>
            <person name="Young S."/>
            <person name="Zeng Q."/>
            <person name="Gargeya S."/>
            <person name="Fitzgerald M."/>
            <person name="Haas B."/>
            <person name="Abouelleil A."/>
            <person name="Allen A.W."/>
            <person name="Alvarado L."/>
            <person name="Arachchi H.M."/>
            <person name="Berlin A.M."/>
            <person name="Chapman S.B."/>
            <person name="Gainer-Dewar J."/>
            <person name="Goldberg J."/>
            <person name="Griggs A."/>
            <person name="Gujja S."/>
            <person name="Hansen M."/>
            <person name="Howarth C."/>
            <person name="Imamovic A."/>
            <person name="Ireland A."/>
            <person name="Larimer J."/>
            <person name="McCowan C."/>
            <person name="Murphy C."/>
            <person name="Pearson M."/>
            <person name="Poon T.W."/>
            <person name="Priest M."/>
            <person name="Roberts A."/>
            <person name="Saif S."/>
            <person name="Shea T."/>
            <person name="Sisk P."/>
            <person name="Sykes S."/>
            <person name="Wortman J."/>
            <person name="Nusbaum C."/>
            <person name="Birren B."/>
        </authorList>
    </citation>
    <scope>NUCLEOTIDE SEQUENCE [LARGE SCALE GENOMIC DNA]</scope>
    <source>
        <strain evidence="1 2">HGA0223</strain>
    </source>
</reference>
<protein>
    <submittedName>
        <fullName evidence="1">Uncharacterized protein</fullName>
    </submittedName>
</protein>
<dbReference type="eggNOG" id="ENOG5030YE3">
    <property type="taxonomic scope" value="Bacteria"/>
</dbReference>
<name>S3BGB8_9BURK</name>
<dbReference type="RefSeq" id="WP_016474939.1">
    <property type="nucleotide sequence ID" value="NZ_KE150480.1"/>
</dbReference>
<proteinExistence type="predicted"/>
<dbReference type="AlphaFoldDB" id="S3BGB8"/>
<organism evidence="1 2">
    <name type="scientific">Sutterella wadsworthensis HGA0223</name>
    <dbReference type="NCBI Taxonomy" id="1203554"/>
    <lineage>
        <taxon>Bacteria</taxon>
        <taxon>Pseudomonadati</taxon>
        <taxon>Pseudomonadota</taxon>
        <taxon>Betaproteobacteria</taxon>
        <taxon>Burkholderiales</taxon>
        <taxon>Sutterellaceae</taxon>
        <taxon>Sutterella</taxon>
    </lineage>
</organism>
<keyword evidence="2" id="KW-1185">Reference proteome</keyword>
<dbReference type="EMBL" id="ATCF01000025">
    <property type="protein sequence ID" value="EPD98390.1"/>
    <property type="molecule type" value="Genomic_DNA"/>
</dbReference>
<sequence length="175" mass="19283">MEQFPAAKETQPHGPADLTDQSTVFLMLEELGIASMQRDWLEANAPESDDCKDAAEQAEEFFDDIANLFLGQGGDDRVAPNGWAGSALTKNLREAVCAYAGHDVFENVDDETVVRRTLDAYLTSLKLLTQQQEELARSGTKMSPAEYITLMIAWSGVFSGSRKALELSAPYRPTF</sequence>
<comment type="caution">
    <text evidence="1">The sequence shown here is derived from an EMBL/GenBank/DDBJ whole genome shotgun (WGS) entry which is preliminary data.</text>
</comment>
<dbReference type="PATRIC" id="fig|1203554.3.peg.1859"/>
<dbReference type="STRING" id="1203554.HMPREF1476_01774"/>